<evidence type="ECO:0000256" key="2">
    <source>
        <dbReference type="ARBA" id="ARBA00022692"/>
    </source>
</evidence>
<dbReference type="Proteomes" id="UP000007648">
    <property type="component" value="Unassembled WGS sequence"/>
</dbReference>
<dbReference type="InterPro" id="IPR030431">
    <property type="entry name" value="ENTREP1-3"/>
</dbReference>
<dbReference type="Ensembl" id="ENSSHAT00000049232.1">
    <property type="protein sequence ID" value="ENSSHAP00000022920.1"/>
    <property type="gene ID" value="ENSSHAG00000008936.2"/>
</dbReference>
<gene>
    <name evidence="7" type="primary">ENTREP1</name>
</gene>
<reference evidence="7" key="3">
    <citation type="submission" date="2025-09" db="UniProtKB">
        <authorList>
            <consortium name="Ensembl"/>
        </authorList>
    </citation>
    <scope>IDENTIFICATION</scope>
</reference>
<dbReference type="PANTHER" id="PTHR17615">
    <property type="entry name" value="PROTEIN FAM189A"/>
    <property type="match status" value="1"/>
</dbReference>
<evidence type="ECO:0000256" key="1">
    <source>
        <dbReference type="ARBA" id="ARBA00004370"/>
    </source>
</evidence>
<dbReference type="GO" id="GO:0016020">
    <property type="term" value="C:membrane"/>
    <property type="evidence" value="ECO:0007669"/>
    <property type="project" value="UniProtKB-SubCell"/>
</dbReference>
<feature type="region of interest" description="Disordered" evidence="6">
    <location>
        <begin position="48"/>
        <end position="98"/>
    </location>
</feature>
<evidence type="ECO:0000313" key="8">
    <source>
        <dbReference type="Proteomes" id="UP000007648"/>
    </source>
</evidence>
<keyword evidence="4" id="KW-0472">Membrane</keyword>
<dbReference type="GeneTree" id="ENSGT00530000063335"/>
<comment type="subcellular location">
    <subcellularLocation>
        <location evidence="1">Membrane</location>
    </subcellularLocation>
</comment>
<dbReference type="PANTHER" id="PTHR17615:SF8">
    <property type="entry name" value="ENDOSOMAL TRANSMEMBRANE EPSIN INTERACTOR 1"/>
    <property type="match status" value="1"/>
</dbReference>
<evidence type="ECO:0000256" key="5">
    <source>
        <dbReference type="ARBA" id="ARBA00034309"/>
    </source>
</evidence>
<evidence type="ECO:0000256" key="3">
    <source>
        <dbReference type="ARBA" id="ARBA00022989"/>
    </source>
</evidence>
<proteinExistence type="inferred from homology"/>
<evidence type="ECO:0000313" key="7">
    <source>
        <dbReference type="Ensembl" id="ENSSHAP00000022920.1"/>
    </source>
</evidence>
<comment type="similarity">
    <text evidence="5">Belongs to the ENTREP family.</text>
</comment>
<organism evidence="7 8">
    <name type="scientific">Sarcophilus harrisii</name>
    <name type="common">Tasmanian devil</name>
    <name type="synonym">Sarcophilus laniarius</name>
    <dbReference type="NCBI Taxonomy" id="9305"/>
    <lineage>
        <taxon>Eukaryota</taxon>
        <taxon>Metazoa</taxon>
        <taxon>Chordata</taxon>
        <taxon>Craniata</taxon>
        <taxon>Vertebrata</taxon>
        <taxon>Euteleostomi</taxon>
        <taxon>Mammalia</taxon>
        <taxon>Metatheria</taxon>
        <taxon>Dasyuromorphia</taxon>
        <taxon>Dasyuridae</taxon>
        <taxon>Sarcophilus</taxon>
    </lineage>
</organism>
<protein>
    <submittedName>
        <fullName evidence="7">Endosomal transmembrane epsin interactor 1</fullName>
    </submittedName>
</protein>
<keyword evidence="3" id="KW-1133">Transmembrane helix</keyword>
<reference evidence="7" key="2">
    <citation type="submission" date="2025-08" db="UniProtKB">
        <authorList>
            <consortium name="Ensembl"/>
        </authorList>
    </citation>
    <scope>IDENTIFICATION</scope>
</reference>
<keyword evidence="8" id="KW-1185">Reference proteome</keyword>
<evidence type="ECO:0000256" key="6">
    <source>
        <dbReference type="SAM" id="MobiDB-lite"/>
    </source>
</evidence>
<accession>A0A7N4NGD5</accession>
<sequence length="135" mass="14444">MNRRMVGVDVIPLPHIYGARIKGVEIFCPLDPPPPYEAVVNQINQEQGTSFQSPEVSEVVTGSLDPGSAQVSQDGDIPNTPGEESLALSTPDSNLAHLPSNMKALQPLRARSKSDPVLHHLTARAATEWGCPTSP</sequence>
<evidence type="ECO:0000256" key="4">
    <source>
        <dbReference type="ARBA" id="ARBA00023136"/>
    </source>
</evidence>
<reference evidence="7 8" key="1">
    <citation type="journal article" date="2011" name="Proc. Natl. Acad. Sci. U.S.A.">
        <title>Genetic diversity and population structure of the endangered marsupial Sarcophilus harrisii (Tasmanian devil).</title>
        <authorList>
            <person name="Miller W."/>
            <person name="Hayes V.M."/>
            <person name="Ratan A."/>
            <person name="Petersen D.C."/>
            <person name="Wittekindt N.E."/>
            <person name="Miller J."/>
            <person name="Walenz B."/>
            <person name="Knight J."/>
            <person name="Qi J."/>
            <person name="Zhao F."/>
            <person name="Wang Q."/>
            <person name="Bedoya-Reina O.C."/>
            <person name="Katiyar N."/>
            <person name="Tomsho L.P."/>
            <person name="Kasson L.M."/>
            <person name="Hardie R.A."/>
            <person name="Woodbridge P."/>
            <person name="Tindall E.A."/>
            <person name="Bertelsen M.F."/>
            <person name="Dixon D."/>
            <person name="Pyecroft S."/>
            <person name="Helgen K.M."/>
            <person name="Lesk A.M."/>
            <person name="Pringle T.H."/>
            <person name="Patterson N."/>
            <person name="Zhang Y."/>
            <person name="Kreiss A."/>
            <person name="Woods G.M."/>
            <person name="Jones M.E."/>
            <person name="Schuster S.C."/>
        </authorList>
    </citation>
    <scope>NUCLEOTIDE SEQUENCE [LARGE SCALE GENOMIC DNA]</scope>
</reference>
<dbReference type="AlphaFoldDB" id="A0A7N4NGD5"/>
<name>A0A7N4NGD5_SARHA</name>
<keyword evidence="2" id="KW-0812">Transmembrane</keyword>